<keyword evidence="8" id="KW-0732">Signal</keyword>
<reference evidence="9 10" key="1">
    <citation type="submission" date="2014-02" db="EMBL/GenBank/DDBJ databases">
        <title>The small core and large imbalanced accessory genome model reveals a collaborative survival strategy of Sorangium cellulosum strains in nature.</title>
        <authorList>
            <person name="Han K."/>
            <person name="Peng R."/>
            <person name="Blom J."/>
            <person name="Li Y.-Z."/>
        </authorList>
    </citation>
    <scope>NUCLEOTIDE SEQUENCE [LARGE SCALE GENOMIC DNA]</scope>
    <source>
        <strain evidence="9 10">So0157-18</strain>
    </source>
</reference>
<comment type="catalytic activity">
    <reaction evidence="1">
        <text>Endohydrolysis of (1-&gt;4)-beta-D-glucosidic linkages in cellulose, lichenin and cereal beta-D-glucans.</text>
        <dbReference type="EC" id="3.2.1.4"/>
    </reaction>
</comment>
<evidence type="ECO:0000313" key="9">
    <source>
        <dbReference type="EMBL" id="KYF60169.1"/>
    </source>
</evidence>
<keyword evidence="6" id="KW-0326">Glycosidase</keyword>
<keyword evidence="5" id="KW-0136">Cellulose degradation</keyword>
<keyword evidence="7" id="KW-0119">Carbohydrate metabolism</keyword>
<dbReference type="InterPro" id="IPR008928">
    <property type="entry name" value="6-hairpin_glycosidase_sf"/>
</dbReference>
<feature type="signal peptide" evidence="8">
    <location>
        <begin position="1"/>
        <end position="30"/>
    </location>
</feature>
<accession>A0A150PWT2</accession>
<evidence type="ECO:0000256" key="6">
    <source>
        <dbReference type="ARBA" id="ARBA00023295"/>
    </source>
</evidence>
<dbReference type="Pfam" id="PF01270">
    <property type="entry name" value="Glyco_hydro_8"/>
    <property type="match status" value="1"/>
</dbReference>
<evidence type="ECO:0000256" key="2">
    <source>
        <dbReference type="ARBA" id="ARBA00009209"/>
    </source>
</evidence>
<evidence type="ECO:0000256" key="7">
    <source>
        <dbReference type="ARBA" id="ARBA00023326"/>
    </source>
</evidence>
<organism evidence="9 10">
    <name type="scientific">Sorangium cellulosum</name>
    <name type="common">Polyangium cellulosum</name>
    <dbReference type="NCBI Taxonomy" id="56"/>
    <lineage>
        <taxon>Bacteria</taxon>
        <taxon>Pseudomonadati</taxon>
        <taxon>Myxococcota</taxon>
        <taxon>Polyangia</taxon>
        <taxon>Polyangiales</taxon>
        <taxon>Polyangiaceae</taxon>
        <taxon>Sorangium</taxon>
    </lineage>
</organism>
<dbReference type="EMBL" id="JELX01001042">
    <property type="protein sequence ID" value="KYF60169.1"/>
    <property type="molecule type" value="Genomic_DNA"/>
</dbReference>
<dbReference type="InterPro" id="IPR002037">
    <property type="entry name" value="Glyco_hydro_8"/>
</dbReference>
<evidence type="ECO:0000256" key="8">
    <source>
        <dbReference type="SAM" id="SignalP"/>
    </source>
</evidence>
<dbReference type="EC" id="3.2.1.4" evidence="3"/>
<keyword evidence="7" id="KW-0624">Polysaccharide degradation</keyword>
<dbReference type="PRINTS" id="PR00735">
    <property type="entry name" value="GLHYDRLASE8"/>
</dbReference>
<evidence type="ECO:0000313" key="10">
    <source>
        <dbReference type="Proteomes" id="UP000075604"/>
    </source>
</evidence>
<evidence type="ECO:0000256" key="5">
    <source>
        <dbReference type="ARBA" id="ARBA00023001"/>
    </source>
</evidence>
<dbReference type="AlphaFoldDB" id="A0A150PWT2"/>
<dbReference type="InterPro" id="IPR012341">
    <property type="entry name" value="6hp_glycosidase-like_sf"/>
</dbReference>
<dbReference type="GO" id="GO:0030245">
    <property type="term" value="P:cellulose catabolic process"/>
    <property type="evidence" value="ECO:0007669"/>
    <property type="project" value="UniProtKB-KW"/>
</dbReference>
<dbReference type="SUPFAM" id="SSF48208">
    <property type="entry name" value="Six-hairpin glycosidases"/>
    <property type="match status" value="1"/>
</dbReference>
<dbReference type="GO" id="GO:0008810">
    <property type="term" value="F:cellulase activity"/>
    <property type="evidence" value="ECO:0007669"/>
    <property type="project" value="UniProtKB-EC"/>
</dbReference>
<name>A0A150PWT2_SORCE</name>
<evidence type="ECO:0000256" key="1">
    <source>
        <dbReference type="ARBA" id="ARBA00000966"/>
    </source>
</evidence>
<protein>
    <recommendedName>
        <fullName evidence="3">cellulase</fullName>
        <ecNumber evidence="3">3.2.1.4</ecNumber>
    </recommendedName>
</protein>
<dbReference type="Gene3D" id="1.50.10.10">
    <property type="match status" value="1"/>
</dbReference>
<comment type="similarity">
    <text evidence="2">Belongs to the glycosyl hydrolase 8 (cellulase D) family.</text>
</comment>
<gene>
    <name evidence="9" type="ORF">BE04_42815</name>
</gene>
<evidence type="ECO:0000256" key="4">
    <source>
        <dbReference type="ARBA" id="ARBA00022801"/>
    </source>
</evidence>
<dbReference type="Proteomes" id="UP000075604">
    <property type="component" value="Unassembled WGS sequence"/>
</dbReference>
<keyword evidence="4" id="KW-0378">Hydrolase</keyword>
<proteinExistence type="inferred from homology"/>
<evidence type="ECO:0000256" key="3">
    <source>
        <dbReference type="ARBA" id="ARBA00012601"/>
    </source>
</evidence>
<feature type="chain" id="PRO_5007566268" description="cellulase" evidence="8">
    <location>
        <begin position="31"/>
        <end position="424"/>
    </location>
</feature>
<comment type="caution">
    <text evidence="9">The sequence shown here is derived from an EMBL/GenBank/DDBJ whole genome shotgun (WGS) entry which is preliminary data.</text>
</comment>
<sequence>MRCPVLLRLFRAASGIACGSLALCALPACGDTVDWLGHDRMNSDELRPLTGPQEYPNALRDVLGKSDEEIASKIEATFQQLFYGDKFNEAIFYTDAYDADRAYIWDTLHGQVRTEGMGFGMMITVQLDKQDEFDRLWRYAKEWHEHTSGPKQGYFVSFCDVPWSDKPVFCSDPFGLQQLAMALLFAHGRWGSDTGTIDYGAEAIALLEVMQHKETLNGGVDDGVTNIFDPETKLVFDIPNVEAADTTRPSVEMPAYYELWAQATGDPFWAEAAESAREHWRRTAHPITGLIPVRAHFDGTPVTGSANFDSETYRTLLNLALDQIWFGVDPWQVEEANRLLAFFSRQGIDWYGGAYTLDGVLIEARDPALVVTNGVVGLVATREDRDEYIEAAWAAEPATGLPRYYPGLLHLLSLITLSGQFRVY</sequence>